<keyword evidence="5" id="KW-1185">Reference proteome</keyword>
<comment type="caution">
    <text evidence="3">Lacks conserved residue(s) required for the propagation of feature annotation.</text>
</comment>
<proteinExistence type="inferred from homology"/>
<comment type="pathway">
    <text evidence="3">Xenobiotic degradation; atrazine degradation; biuret from cyanurate: step 1/1.</text>
</comment>
<comment type="catalytic activity">
    <reaction evidence="3">
        <text>cyanurate + H2O = 1-carboxybiuret + H(+)</text>
        <dbReference type="Rhea" id="RHEA:70363"/>
        <dbReference type="ChEBI" id="CHEBI:15377"/>
        <dbReference type="ChEBI" id="CHEBI:15378"/>
        <dbReference type="ChEBI" id="CHEBI:38028"/>
        <dbReference type="ChEBI" id="CHEBI:142864"/>
        <dbReference type="EC" id="3.5.2.15"/>
    </reaction>
</comment>
<dbReference type="EMBL" id="JAFJYH010000091">
    <property type="protein sequence ID" value="KAG4420125.1"/>
    <property type="molecule type" value="Genomic_DNA"/>
</dbReference>
<feature type="binding site" evidence="3">
    <location>
        <position position="324"/>
    </location>
    <ligand>
        <name>Mg(2+)</name>
        <dbReference type="ChEBI" id="CHEBI:18420"/>
        <note>structural</note>
    </ligand>
</feature>
<feature type="binding site" evidence="3">
    <location>
        <position position="319"/>
    </location>
    <ligand>
        <name>Mg(2+)</name>
        <dbReference type="ChEBI" id="CHEBI:18420"/>
        <note>structural</note>
    </ligand>
</feature>
<dbReference type="Gene3D" id="3.30.1330.170">
    <property type="entry name" value="Cyanuric acid hydrolase/Barbiturase, RU A"/>
    <property type="match status" value="1"/>
</dbReference>
<feature type="binding site" evidence="3">
    <location>
        <position position="327"/>
    </location>
    <ligand>
        <name>Mg(2+)</name>
        <dbReference type="ChEBI" id="CHEBI:18420"/>
        <note>structural</note>
    </ligand>
</feature>
<accession>A0A8H7TJ56</accession>
<dbReference type="EC" id="3.5.2.15" evidence="3"/>
<feature type="region of interest" description="RU C" evidence="3">
    <location>
        <begin position="232"/>
        <end position="342"/>
    </location>
</feature>
<evidence type="ECO:0000313" key="4">
    <source>
        <dbReference type="EMBL" id="KAG4420125.1"/>
    </source>
</evidence>
<dbReference type="InterPro" id="IPR043006">
    <property type="entry name" value="AtzD/Barbiturase_RUB"/>
</dbReference>
<dbReference type="NCBIfam" id="TIGR02714">
    <property type="entry name" value="amido_AtzD_TrzD"/>
    <property type="match status" value="1"/>
</dbReference>
<dbReference type="OrthoDB" id="5210206at2759"/>
<comment type="subunit">
    <text evidence="3">Homotetramer.</text>
</comment>
<name>A0A8H7TJ56_9HELO</name>
<protein>
    <recommendedName>
        <fullName evidence="3">Cyanuric acid amidohydrolase</fullName>
        <shortName evidence="3">CAH</shortName>
        <ecNumber evidence="3">3.5.2.15</ecNumber>
    </recommendedName>
</protein>
<dbReference type="GO" id="GO:0018753">
    <property type="term" value="F:cyanuric acid amidohydrolase activity"/>
    <property type="evidence" value="ECO:0007669"/>
    <property type="project" value="UniProtKB-UniRule"/>
</dbReference>
<dbReference type="GO" id="GO:0019381">
    <property type="term" value="P:atrazine catabolic process"/>
    <property type="evidence" value="ECO:0007669"/>
    <property type="project" value="UniProtKB-UniRule"/>
</dbReference>
<feature type="active site" description="Nucleophile" evidence="3">
    <location>
        <position position="210"/>
    </location>
</feature>
<feature type="region of interest" description="RU A" evidence="3">
    <location>
        <begin position="1"/>
        <end position="90"/>
    </location>
</feature>
<feature type="binding site" evidence="3">
    <location>
        <position position="297"/>
    </location>
    <ligand>
        <name>substrate</name>
    </ligand>
</feature>
<dbReference type="Pfam" id="PF09663">
    <property type="entry name" value="Amido_AtzD_TrzD"/>
    <property type="match status" value="1"/>
</dbReference>
<feature type="binding site" evidence="3">
    <location>
        <begin position="210"/>
        <end position="211"/>
    </location>
    <ligand>
        <name>substrate</name>
    </ligand>
</feature>
<feature type="binding site" evidence="3">
    <location>
        <begin position="316"/>
        <end position="317"/>
    </location>
    <ligand>
        <name>substrate</name>
    </ligand>
</feature>
<dbReference type="InterPro" id="IPR043008">
    <property type="entry name" value="AtzD/Barbiturase_RUA"/>
</dbReference>
<feature type="binding site" evidence="3">
    <location>
        <position position="322"/>
    </location>
    <ligand>
        <name>Mg(2+)</name>
        <dbReference type="ChEBI" id="CHEBI:18420"/>
        <note>structural</note>
    </ligand>
</feature>
<feature type="binding site" evidence="3">
    <location>
        <position position="51"/>
    </location>
    <ligand>
        <name>substrate</name>
    </ligand>
</feature>
<gene>
    <name evidence="4" type="ORF">IFR04_006784</name>
</gene>
<reference evidence="4" key="1">
    <citation type="submission" date="2021-02" db="EMBL/GenBank/DDBJ databases">
        <title>Genome sequence Cadophora malorum strain M34.</title>
        <authorList>
            <person name="Stefanovic E."/>
            <person name="Vu D."/>
            <person name="Scully C."/>
            <person name="Dijksterhuis J."/>
            <person name="Roader J."/>
            <person name="Houbraken J."/>
        </authorList>
    </citation>
    <scope>NUCLEOTIDE SEQUENCE</scope>
    <source>
        <strain evidence="4">M34</strain>
    </source>
</reference>
<evidence type="ECO:0000313" key="5">
    <source>
        <dbReference type="Proteomes" id="UP000664132"/>
    </source>
</evidence>
<keyword evidence="2 3" id="KW-0378">Hydrolase</keyword>
<keyword evidence="3" id="KW-0479">Metal-binding</keyword>
<dbReference type="UniPathway" id="UPA00008">
    <property type="reaction ID" value="UER00502"/>
</dbReference>
<dbReference type="Gene3D" id="3.30.1330.160">
    <property type="entry name" value="Cyanuric acid hydrolase/Barbituras, RU C"/>
    <property type="match status" value="1"/>
</dbReference>
<comment type="caution">
    <text evidence="4">The sequence shown here is derived from an EMBL/GenBank/DDBJ whole genome shotgun (WGS) entry which is preliminary data.</text>
</comment>
<dbReference type="Proteomes" id="UP000664132">
    <property type="component" value="Unassembled WGS sequence"/>
</dbReference>
<dbReference type="AlphaFoldDB" id="A0A8H7TJ56"/>
<comment type="similarity">
    <text evidence="1 3">Belongs to the cyclic amide hydrolase (CyAH) family.</text>
</comment>
<organism evidence="4 5">
    <name type="scientific">Cadophora malorum</name>
    <dbReference type="NCBI Taxonomy" id="108018"/>
    <lineage>
        <taxon>Eukaryota</taxon>
        <taxon>Fungi</taxon>
        <taxon>Dikarya</taxon>
        <taxon>Ascomycota</taxon>
        <taxon>Pezizomycotina</taxon>
        <taxon>Leotiomycetes</taxon>
        <taxon>Helotiales</taxon>
        <taxon>Ploettnerulaceae</taxon>
        <taxon>Cadophora</taxon>
    </lineage>
</organism>
<dbReference type="Gene3D" id="3.30.1330.180">
    <property type="entry name" value="Cyanuric acid hydrolase/Barbiturase, RU B"/>
    <property type="match status" value="1"/>
</dbReference>
<dbReference type="InterPro" id="IPR043007">
    <property type="entry name" value="AtzD/Barbiturase_RUC"/>
</dbReference>
<comment type="activity regulation">
    <text evidence="3">Inhibited by barbituric acid.</text>
</comment>
<dbReference type="HAMAP" id="MF_01989">
    <property type="entry name" value="Cyc_amidohydrol"/>
    <property type="match status" value="1"/>
</dbReference>
<dbReference type="InterPro" id="IPR014086">
    <property type="entry name" value="AtzD/Barbiturase"/>
</dbReference>
<feature type="binding site" evidence="3">
    <location>
        <position position="270"/>
    </location>
    <ligand>
        <name>Mg(2+)</name>
        <dbReference type="ChEBI" id="CHEBI:18420"/>
        <note>structural</note>
    </ligand>
</feature>
<evidence type="ECO:0000256" key="3">
    <source>
        <dbReference type="HAMAP-Rule" id="MF_01989"/>
    </source>
</evidence>
<feature type="site" description="Important for substrate specificity" evidence="3">
    <location>
        <position position="293"/>
    </location>
</feature>
<comment type="function">
    <text evidence="3">Responsible for the hydrolysis of cyanuric acid, an intermediate formed during catabolism of s-triazine based compounds in herbicides such as atrazine and polymers such as melamine. Catalyzes the hydrolytic opening of the s-triazine ring of cyanuric acid (2,4,6-trihydroxy-s-triazine) to yield carbon dioxide and carboxybiuret, which spontaneously decarboxylates to biuret.</text>
</comment>
<evidence type="ECO:0000256" key="1">
    <source>
        <dbReference type="ARBA" id="ARBA00010947"/>
    </source>
</evidence>
<comment type="domain">
    <text evidence="3">The monomer structure is formed from three repeating units (RUs) that share the same structure as one another. The monomer, the active site and substrate all possess threefold rotational symmetry, to the extent that the active site possesses three potential Ser-Lys catalytic dyads. It is possible that any or all of the three active-site serines may act as nucleophile (albeit only one can do so per catalytic cycle).</text>
</comment>
<keyword evidence="3" id="KW-0460">Magnesium</keyword>
<feature type="binding site" evidence="3">
    <location>
        <position position="174"/>
    </location>
    <ligand>
        <name>substrate</name>
    </ligand>
</feature>
<dbReference type="GO" id="GO:0046872">
    <property type="term" value="F:metal ion binding"/>
    <property type="evidence" value="ECO:0007669"/>
    <property type="project" value="UniProtKB-UniRule"/>
</dbReference>
<sequence length="342" mass="35973">MAHINILKYGVSSPADTSPLQELKAAGYQSSDILAVIGKSEGNGCVNDFSRTLSTHVWDPVIPDSAVTIFSGGTEGVLSPHVTFIVQEPKPTGLVAVVGRTREFKPHEIGSKEHATEVAASVKSMLSQGGISKDQVHLVLIKCPLLTSAKVEAILAASQTPVTTDTYESMAKSRYASAVGIAIALEEIEANGLDEAMRNVDRWSSKASCSSGAELEDCHILILASHTSPGNLRAASAFMEDGIDAGTLIKVLDKIRNERGHVVQVFAKAEADPRGKIRGNRHTMNTDSDIHSTRHARAAVGGLIAGLVGDTHLYVSGGAEGQGPSGGGSLCMVYRVAEIPVE</sequence>
<feature type="active site" evidence="3">
    <location>
        <position position="142"/>
    </location>
</feature>
<evidence type="ECO:0000256" key="2">
    <source>
        <dbReference type="ARBA" id="ARBA00022801"/>
    </source>
</evidence>
<feature type="binding site" evidence="3">
    <location>
        <position position="323"/>
    </location>
    <ligand>
        <name>Mg(2+)</name>
        <dbReference type="ChEBI" id="CHEBI:18420"/>
        <note>structural</note>
    </ligand>
</feature>
<feature type="binding site" evidence="3">
    <location>
        <begin position="71"/>
        <end position="72"/>
    </location>
    <ligand>
        <name>substrate</name>
    </ligand>
</feature>